<evidence type="ECO:0000256" key="2">
    <source>
        <dbReference type="ARBA" id="ARBA00022927"/>
    </source>
</evidence>
<dbReference type="Pfam" id="PF14523">
    <property type="entry name" value="Syntaxin_2"/>
    <property type="match status" value="1"/>
</dbReference>
<organism evidence="5 6">
    <name type="scientific">Dioscorea cayennensis subsp. rotundata</name>
    <name type="common">White Guinea yam</name>
    <name type="synonym">Dioscorea rotundata</name>
    <dbReference type="NCBI Taxonomy" id="55577"/>
    <lineage>
        <taxon>Eukaryota</taxon>
        <taxon>Viridiplantae</taxon>
        <taxon>Streptophyta</taxon>
        <taxon>Embryophyta</taxon>
        <taxon>Tracheophyta</taxon>
        <taxon>Spermatophyta</taxon>
        <taxon>Magnoliopsida</taxon>
        <taxon>Liliopsida</taxon>
        <taxon>Dioscoreales</taxon>
        <taxon>Dioscoreaceae</taxon>
        <taxon>Dioscorea</taxon>
    </lineage>
</organism>
<reference evidence="6" key="1">
    <citation type="submission" date="2025-08" db="UniProtKB">
        <authorList>
            <consortium name="RefSeq"/>
        </authorList>
    </citation>
    <scope>IDENTIFICATION</scope>
</reference>
<dbReference type="GO" id="GO:0005484">
    <property type="term" value="F:SNAP receptor activity"/>
    <property type="evidence" value="ECO:0007669"/>
    <property type="project" value="TreeGrafter"/>
</dbReference>
<dbReference type="AlphaFoldDB" id="A0AB40D4T1"/>
<keyword evidence="3" id="KW-0812">Transmembrane</keyword>
<dbReference type="RefSeq" id="XP_039146428.1">
    <property type="nucleotide sequence ID" value="XM_039290494.1"/>
</dbReference>
<evidence type="ECO:0000259" key="4">
    <source>
        <dbReference type="PROSITE" id="PS50192"/>
    </source>
</evidence>
<keyword evidence="5" id="KW-1185">Reference proteome</keyword>
<keyword evidence="3" id="KW-1133">Transmembrane helix</keyword>
<dbReference type="InterPro" id="IPR010989">
    <property type="entry name" value="SNARE"/>
</dbReference>
<sequence length="258" mass="28850">MSFEDFGSSTSWNSIAGAKADVAAGIFQTATAVAGFRRLVDAIGSAKDSPKHRHTLQEARKWIAQLVKDTSSKLKVFSDANVDAQLINRTDEEKLAKDFQKVLLDFQKVQKLAVQKEAAYAMATSLSSDEHKTHDTNEEHEQLLQEQKRQEEISLDCEITFNEALIEEREQGIKDVHSDVVEINEILKDLVFLIDNQQPTLEDIGIRIEAAAAASTTQAREQLAMGYKGNRSNTSSYCWVLMLFVVVLATLLMVLILY</sequence>
<dbReference type="PROSITE" id="PS50192">
    <property type="entry name" value="T_SNARE"/>
    <property type="match status" value="1"/>
</dbReference>
<dbReference type="InterPro" id="IPR006011">
    <property type="entry name" value="Syntaxin_N"/>
</dbReference>
<dbReference type="PANTHER" id="PTHR19957">
    <property type="entry name" value="SYNTAXIN"/>
    <property type="match status" value="1"/>
</dbReference>
<keyword evidence="2" id="KW-0813">Transport</keyword>
<evidence type="ECO:0000313" key="6">
    <source>
        <dbReference type="RefSeq" id="XP_039146428.1"/>
    </source>
</evidence>
<dbReference type="GeneID" id="120283765"/>
<dbReference type="SMART" id="SM00503">
    <property type="entry name" value="SynN"/>
    <property type="match status" value="1"/>
</dbReference>
<gene>
    <name evidence="6" type="primary">LOC120283765</name>
</gene>
<protein>
    <submittedName>
        <fullName evidence="6">Syntaxin-22-like isoform X1</fullName>
    </submittedName>
</protein>
<accession>A0AB40D4T1</accession>
<dbReference type="Gene3D" id="1.20.5.110">
    <property type="match status" value="1"/>
</dbReference>
<name>A0AB40D4T1_DIOCR</name>
<dbReference type="GO" id="GO:0006886">
    <property type="term" value="P:intracellular protein transport"/>
    <property type="evidence" value="ECO:0007669"/>
    <property type="project" value="TreeGrafter"/>
</dbReference>
<feature type="transmembrane region" description="Helical" evidence="3">
    <location>
        <begin position="237"/>
        <end position="257"/>
    </location>
</feature>
<comment type="similarity">
    <text evidence="1">Belongs to the syntaxin family.</text>
</comment>
<evidence type="ECO:0000313" key="5">
    <source>
        <dbReference type="Proteomes" id="UP001515500"/>
    </source>
</evidence>
<dbReference type="Proteomes" id="UP001515500">
    <property type="component" value="Chromosome 19"/>
</dbReference>
<dbReference type="InterPro" id="IPR045242">
    <property type="entry name" value="Syntaxin"/>
</dbReference>
<keyword evidence="3" id="KW-0472">Membrane</keyword>
<feature type="domain" description="T-SNARE coiled-coil homology" evidence="4">
    <location>
        <begin position="163"/>
        <end position="204"/>
    </location>
</feature>
<proteinExistence type="inferred from homology"/>
<dbReference type="PANTHER" id="PTHR19957:SF267">
    <property type="entry name" value="SYNTAXIN-22-LIKE"/>
    <property type="match status" value="1"/>
</dbReference>
<dbReference type="Gene3D" id="1.20.58.70">
    <property type="match status" value="1"/>
</dbReference>
<keyword evidence="2" id="KW-0653">Protein transport</keyword>
<dbReference type="InterPro" id="IPR000727">
    <property type="entry name" value="T_SNARE_dom"/>
</dbReference>
<dbReference type="GO" id="GO:0012505">
    <property type="term" value="C:endomembrane system"/>
    <property type="evidence" value="ECO:0007669"/>
    <property type="project" value="TreeGrafter"/>
</dbReference>
<dbReference type="GO" id="GO:0000149">
    <property type="term" value="F:SNARE binding"/>
    <property type="evidence" value="ECO:0007669"/>
    <property type="project" value="TreeGrafter"/>
</dbReference>
<dbReference type="GO" id="GO:0031201">
    <property type="term" value="C:SNARE complex"/>
    <property type="evidence" value="ECO:0007669"/>
    <property type="project" value="TreeGrafter"/>
</dbReference>
<dbReference type="GO" id="GO:0048278">
    <property type="term" value="P:vesicle docking"/>
    <property type="evidence" value="ECO:0007669"/>
    <property type="project" value="TreeGrafter"/>
</dbReference>
<evidence type="ECO:0000256" key="3">
    <source>
        <dbReference type="SAM" id="Phobius"/>
    </source>
</evidence>
<dbReference type="GO" id="GO:0006906">
    <property type="term" value="P:vesicle fusion"/>
    <property type="evidence" value="ECO:0007669"/>
    <property type="project" value="TreeGrafter"/>
</dbReference>
<evidence type="ECO:0000256" key="1">
    <source>
        <dbReference type="ARBA" id="ARBA00009063"/>
    </source>
</evidence>
<dbReference type="SUPFAM" id="SSF47661">
    <property type="entry name" value="t-snare proteins"/>
    <property type="match status" value="1"/>
</dbReference>